<comment type="subcellular location">
    <subcellularLocation>
        <location evidence="1">Endoplasmic reticulum membrane</location>
        <topology evidence="1">Multi-pass membrane protein</topology>
    </subcellularLocation>
</comment>
<dbReference type="PANTHER" id="PTHR12560:SF49">
    <property type="entry name" value="CERAMIDE SYNTHASE 1 LOH3"/>
    <property type="match status" value="1"/>
</dbReference>
<evidence type="ECO:0000256" key="3">
    <source>
        <dbReference type="ARBA" id="ARBA00022989"/>
    </source>
</evidence>
<dbReference type="GO" id="GO:0046513">
    <property type="term" value="P:ceramide biosynthetic process"/>
    <property type="evidence" value="ECO:0007669"/>
    <property type="project" value="InterPro"/>
</dbReference>
<dbReference type="PROSITE" id="PS50922">
    <property type="entry name" value="TLC"/>
    <property type="match status" value="1"/>
</dbReference>
<feature type="transmembrane region" description="Helical" evidence="6">
    <location>
        <begin position="20"/>
        <end position="36"/>
    </location>
</feature>
<dbReference type="GO" id="GO:0005789">
    <property type="term" value="C:endoplasmic reticulum membrane"/>
    <property type="evidence" value="ECO:0007669"/>
    <property type="project" value="UniProtKB-SubCell"/>
</dbReference>
<protein>
    <recommendedName>
        <fullName evidence="7">TLC domain-containing protein</fullName>
    </recommendedName>
</protein>
<feature type="domain" description="TLC" evidence="7">
    <location>
        <begin position="16"/>
        <end position="177"/>
    </location>
</feature>
<name>A0A843TFV1_COLES</name>
<evidence type="ECO:0000256" key="1">
    <source>
        <dbReference type="ARBA" id="ARBA00004477"/>
    </source>
</evidence>
<keyword evidence="3 6" id="KW-1133">Transmembrane helix</keyword>
<dbReference type="EMBL" id="NMUH01000050">
    <property type="protein sequence ID" value="MQL69915.1"/>
    <property type="molecule type" value="Genomic_DNA"/>
</dbReference>
<dbReference type="AlphaFoldDB" id="A0A843TFV1"/>
<dbReference type="Proteomes" id="UP000652761">
    <property type="component" value="Unassembled WGS sequence"/>
</dbReference>
<evidence type="ECO:0000313" key="9">
    <source>
        <dbReference type="Proteomes" id="UP000652761"/>
    </source>
</evidence>
<feature type="transmembrane region" description="Helical" evidence="6">
    <location>
        <begin position="98"/>
        <end position="126"/>
    </location>
</feature>
<accession>A0A843TFV1</accession>
<reference evidence="8" key="1">
    <citation type="submission" date="2017-07" db="EMBL/GenBank/DDBJ databases">
        <title>Taro Niue Genome Assembly and Annotation.</title>
        <authorList>
            <person name="Atibalentja N."/>
            <person name="Keating K."/>
            <person name="Fields C.J."/>
        </authorList>
    </citation>
    <scope>NUCLEOTIDE SEQUENCE</scope>
    <source>
        <strain evidence="8">Niue_2</strain>
        <tissue evidence="8">Leaf</tissue>
    </source>
</reference>
<proteinExistence type="predicted"/>
<sequence length="177" mass="20812">MGLLETMASLNWEEESYPSYWDFTVLPFLVVFFPAVRFILDRFVFEDFTILPFLFVFFPAFRLKLKGVYMYCAGFYTYSIFALLFWETRRADFGVSMTHHLATVILILLSYIFRFARVGSVVLALHDASDVFLELGKMCKYGGYDFIATIAVALFALSWVLLRLTYFPFWIIRSTRY</sequence>
<keyword evidence="2 5" id="KW-0812">Transmembrane</keyword>
<comment type="caution">
    <text evidence="8">The sequence shown here is derived from an EMBL/GenBank/DDBJ whole genome shotgun (WGS) entry which is preliminary data.</text>
</comment>
<keyword evidence="4 5" id="KW-0472">Membrane</keyword>
<feature type="transmembrane region" description="Helical" evidence="6">
    <location>
        <begin position="68"/>
        <end position="86"/>
    </location>
</feature>
<dbReference type="OrthoDB" id="537032at2759"/>
<evidence type="ECO:0000256" key="5">
    <source>
        <dbReference type="PROSITE-ProRule" id="PRU00205"/>
    </source>
</evidence>
<keyword evidence="9" id="KW-1185">Reference proteome</keyword>
<dbReference type="InterPro" id="IPR016439">
    <property type="entry name" value="Lag1/Lac1-like"/>
</dbReference>
<organism evidence="8 9">
    <name type="scientific">Colocasia esculenta</name>
    <name type="common">Wild taro</name>
    <name type="synonym">Arum esculentum</name>
    <dbReference type="NCBI Taxonomy" id="4460"/>
    <lineage>
        <taxon>Eukaryota</taxon>
        <taxon>Viridiplantae</taxon>
        <taxon>Streptophyta</taxon>
        <taxon>Embryophyta</taxon>
        <taxon>Tracheophyta</taxon>
        <taxon>Spermatophyta</taxon>
        <taxon>Magnoliopsida</taxon>
        <taxon>Liliopsida</taxon>
        <taxon>Araceae</taxon>
        <taxon>Aroideae</taxon>
        <taxon>Colocasieae</taxon>
        <taxon>Colocasia</taxon>
    </lineage>
</organism>
<evidence type="ECO:0000259" key="7">
    <source>
        <dbReference type="PROSITE" id="PS50922"/>
    </source>
</evidence>
<evidence type="ECO:0000256" key="2">
    <source>
        <dbReference type="ARBA" id="ARBA00022692"/>
    </source>
</evidence>
<feature type="transmembrane region" description="Helical" evidence="6">
    <location>
        <begin position="146"/>
        <end position="172"/>
    </location>
</feature>
<dbReference type="PANTHER" id="PTHR12560">
    <property type="entry name" value="LONGEVITY ASSURANCE FACTOR 1 LAG1"/>
    <property type="match status" value="1"/>
</dbReference>
<evidence type="ECO:0000256" key="4">
    <source>
        <dbReference type="ARBA" id="ARBA00023136"/>
    </source>
</evidence>
<feature type="transmembrane region" description="Helical" evidence="6">
    <location>
        <begin position="43"/>
        <end position="62"/>
    </location>
</feature>
<dbReference type="GO" id="GO:0050291">
    <property type="term" value="F:sphingosine N-acyltransferase activity"/>
    <property type="evidence" value="ECO:0007669"/>
    <property type="project" value="InterPro"/>
</dbReference>
<dbReference type="Pfam" id="PF03798">
    <property type="entry name" value="TRAM_LAG1_CLN8"/>
    <property type="match status" value="1"/>
</dbReference>
<evidence type="ECO:0000313" key="8">
    <source>
        <dbReference type="EMBL" id="MQL69915.1"/>
    </source>
</evidence>
<gene>
    <name evidence="8" type="ORF">Taro_002217</name>
</gene>
<evidence type="ECO:0000256" key="6">
    <source>
        <dbReference type="SAM" id="Phobius"/>
    </source>
</evidence>
<dbReference type="SMART" id="SM00724">
    <property type="entry name" value="TLC"/>
    <property type="match status" value="1"/>
</dbReference>
<dbReference type="InterPro" id="IPR006634">
    <property type="entry name" value="TLC-dom"/>
</dbReference>